<comment type="caution">
    <text evidence="19">The sequence shown here is derived from an EMBL/GenBank/DDBJ whole genome shotgun (WGS) entry which is preliminary data.</text>
</comment>
<keyword evidence="10" id="KW-1278">Translocase</keyword>
<evidence type="ECO:0000256" key="1">
    <source>
        <dbReference type="ARBA" id="ARBA00004651"/>
    </source>
</evidence>
<dbReference type="CDD" id="cd00038">
    <property type="entry name" value="CAP_ED"/>
    <property type="match status" value="1"/>
</dbReference>
<keyword evidence="7" id="KW-0378">Hydrolase</keyword>
<gene>
    <name evidence="19" type="ORF">DXZ20_18850</name>
</gene>
<evidence type="ECO:0000256" key="8">
    <source>
        <dbReference type="ARBA" id="ARBA00022807"/>
    </source>
</evidence>
<evidence type="ECO:0000256" key="11">
    <source>
        <dbReference type="ARBA" id="ARBA00022989"/>
    </source>
</evidence>
<evidence type="ECO:0000259" key="16">
    <source>
        <dbReference type="PROSITE" id="PS50893"/>
    </source>
</evidence>
<dbReference type="SUPFAM" id="SSF52540">
    <property type="entry name" value="P-loop containing nucleoside triphosphate hydrolases"/>
    <property type="match status" value="1"/>
</dbReference>
<dbReference type="InterPro" id="IPR000595">
    <property type="entry name" value="cNMP-bd_dom"/>
</dbReference>
<dbReference type="GO" id="GO:0005886">
    <property type="term" value="C:plasma membrane"/>
    <property type="evidence" value="ECO:0007669"/>
    <property type="project" value="UniProtKB-SubCell"/>
</dbReference>
<dbReference type="Gene3D" id="1.20.1560.10">
    <property type="entry name" value="ABC transporter type 1, transmembrane domain"/>
    <property type="match status" value="1"/>
</dbReference>
<evidence type="ECO:0000256" key="5">
    <source>
        <dbReference type="ARBA" id="ARBA00022692"/>
    </source>
</evidence>
<dbReference type="InterPro" id="IPR005897">
    <property type="entry name" value="Pept_C39_ABC_bacteriocin"/>
</dbReference>
<reference evidence="19 20" key="1">
    <citation type="journal article" date="2020" name="Microb. Ecol.">
        <title>Ecogenomics of the Marine Benthic Filamentous Cyanobacterium Adonisia.</title>
        <authorList>
            <person name="Walter J.M."/>
            <person name="Coutinho F.H."/>
            <person name="Leomil L."/>
            <person name="Hargreaves P.I."/>
            <person name="Campeao M.E."/>
            <person name="Vieira V.V."/>
            <person name="Silva B.S."/>
            <person name="Fistarol G.O."/>
            <person name="Salomon P.S."/>
            <person name="Sawabe T."/>
            <person name="Mino S."/>
            <person name="Hosokawa M."/>
            <person name="Miyashita H."/>
            <person name="Maruyama F."/>
            <person name="van Verk M.C."/>
            <person name="Dutilh B.E."/>
            <person name="Thompson C.C."/>
            <person name="Thompson F.L."/>
        </authorList>
    </citation>
    <scope>NUCLEOTIDE SEQUENCE [LARGE SCALE GENOMIC DNA]</scope>
    <source>
        <strain evidence="19 20">CCMR0081</strain>
    </source>
</reference>
<dbReference type="Gene3D" id="3.40.50.300">
    <property type="entry name" value="P-loop containing nucleotide triphosphate hydrolases"/>
    <property type="match status" value="1"/>
</dbReference>
<accession>A0A6M0RPI9</accession>
<dbReference type="InterPro" id="IPR036640">
    <property type="entry name" value="ABC1_TM_sf"/>
</dbReference>
<dbReference type="GO" id="GO:0008234">
    <property type="term" value="F:cysteine-type peptidase activity"/>
    <property type="evidence" value="ECO:0007669"/>
    <property type="project" value="UniProtKB-KW"/>
</dbReference>
<protein>
    <submittedName>
        <fullName evidence="19">Peptide cleavage/export ABC transporter</fullName>
    </submittedName>
</protein>
<keyword evidence="9" id="KW-0067">ATP-binding</keyword>
<dbReference type="InterPro" id="IPR003593">
    <property type="entry name" value="AAA+_ATPase"/>
</dbReference>
<dbReference type="InterPro" id="IPR011527">
    <property type="entry name" value="ABC1_TM_dom"/>
</dbReference>
<keyword evidence="14" id="KW-0732">Signal</keyword>
<name>A0A6M0RPI9_9CYAN</name>
<dbReference type="SUPFAM" id="SSF51206">
    <property type="entry name" value="cAMP-binding domain-like"/>
    <property type="match status" value="2"/>
</dbReference>
<dbReference type="Proteomes" id="UP000481033">
    <property type="component" value="Unassembled WGS sequence"/>
</dbReference>
<dbReference type="SUPFAM" id="SSF90123">
    <property type="entry name" value="ABC transporter transmembrane region"/>
    <property type="match status" value="1"/>
</dbReference>
<dbReference type="NCBIfam" id="TIGR01193">
    <property type="entry name" value="bacteriocin_ABC"/>
    <property type="match status" value="1"/>
</dbReference>
<dbReference type="GO" id="GO:0043214">
    <property type="term" value="F:ABC-type bacteriocin transporter activity"/>
    <property type="evidence" value="ECO:0007669"/>
    <property type="project" value="InterPro"/>
</dbReference>
<dbReference type="PROSITE" id="PS50893">
    <property type="entry name" value="ABC_TRANSPORTER_2"/>
    <property type="match status" value="1"/>
</dbReference>
<keyword evidence="20" id="KW-1185">Reference proteome</keyword>
<dbReference type="PANTHER" id="PTHR43394">
    <property type="entry name" value="ATP-DEPENDENT PERMEASE MDL1, MITOCHONDRIAL"/>
    <property type="match status" value="1"/>
</dbReference>
<keyword evidence="6" id="KW-0547">Nucleotide-binding</keyword>
<feature type="chain" id="PRO_5027067047" evidence="14">
    <location>
        <begin position="20"/>
        <end position="1030"/>
    </location>
</feature>
<dbReference type="InterPro" id="IPR027417">
    <property type="entry name" value="P-loop_NTPase"/>
</dbReference>
<dbReference type="InterPro" id="IPR017871">
    <property type="entry name" value="ABC_transporter-like_CS"/>
</dbReference>
<feature type="transmembrane region" description="Helical" evidence="13">
    <location>
        <begin position="727"/>
        <end position="751"/>
    </location>
</feature>
<dbReference type="InterPro" id="IPR039421">
    <property type="entry name" value="Type_1_exporter"/>
</dbReference>
<keyword evidence="4" id="KW-0645">Protease</keyword>
<evidence type="ECO:0000256" key="6">
    <source>
        <dbReference type="ARBA" id="ARBA00022741"/>
    </source>
</evidence>
<dbReference type="Pfam" id="PF03412">
    <property type="entry name" value="Peptidase_C39"/>
    <property type="match status" value="1"/>
</dbReference>
<evidence type="ECO:0000256" key="3">
    <source>
        <dbReference type="ARBA" id="ARBA00022475"/>
    </source>
</evidence>
<dbReference type="PROSITE" id="PS50929">
    <property type="entry name" value="ABC_TM1F"/>
    <property type="match status" value="1"/>
</dbReference>
<comment type="subcellular location">
    <subcellularLocation>
        <location evidence="1">Cell membrane</location>
        <topology evidence="1">Multi-pass membrane protein</topology>
    </subcellularLocation>
</comment>
<dbReference type="PROSITE" id="PS50042">
    <property type="entry name" value="CNMP_BINDING_3"/>
    <property type="match status" value="1"/>
</dbReference>
<dbReference type="InterPro" id="IPR003439">
    <property type="entry name" value="ABC_transporter-like_ATP-bd"/>
</dbReference>
<feature type="transmembrane region" description="Helical" evidence="13">
    <location>
        <begin position="702"/>
        <end position="721"/>
    </location>
</feature>
<dbReference type="Pfam" id="PF00005">
    <property type="entry name" value="ABC_tran"/>
    <property type="match status" value="1"/>
</dbReference>
<dbReference type="Gene3D" id="3.90.70.10">
    <property type="entry name" value="Cysteine proteinases"/>
    <property type="match status" value="1"/>
</dbReference>
<feature type="transmembrane region" description="Helical" evidence="13">
    <location>
        <begin position="589"/>
        <end position="609"/>
    </location>
</feature>
<evidence type="ECO:0000256" key="14">
    <source>
        <dbReference type="SAM" id="SignalP"/>
    </source>
</evidence>
<dbReference type="PROSITE" id="PS50990">
    <property type="entry name" value="PEPTIDASE_C39"/>
    <property type="match status" value="1"/>
</dbReference>
<dbReference type="SMART" id="SM00382">
    <property type="entry name" value="AAA"/>
    <property type="match status" value="1"/>
</dbReference>
<dbReference type="RefSeq" id="WP_163699819.1">
    <property type="nucleotide sequence ID" value="NZ_QXHD01000004.1"/>
</dbReference>
<evidence type="ECO:0000256" key="10">
    <source>
        <dbReference type="ARBA" id="ARBA00022967"/>
    </source>
</evidence>
<evidence type="ECO:0000259" key="17">
    <source>
        <dbReference type="PROSITE" id="PS50929"/>
    </source>
</evidence>
<dbReference type="GO" id="GO:0015421">
    <property type="term" value="F:ABC-type oligopeptide transporter activity"/>
    <property type="evidence" value="ECO:0007669"/>
    <property type="project" value="TreeGrafter"/>
</dbReference>
<keyword evidence="12 13" id="KW-0472">Membrane</keyword>
<feature type="domain" description="Cyclic nucleotide-binding" evidence="15">
    <location>
        <begin position="54"/>
        <end position="142"/>
    </location>
</feature>
<keyword evidence="8" id="KW-0788">Thiol protease</keyword>
<dbReference type="EMBL" id="QXHD01000004">
    <property type="protein sequence ID" value="NEZ57683.1"/>
    <property type="molecule type" value="Genomic_DNA"/>
</dbReference>
<evidence type="ECO:0000256" key="9">
    <source>
        <dbReference type="ARBA" id="ARBA00022840"/>
    </source>
</evidence>
<feature type="domain" description="Peptidase C39" evidence="18">
    <location>
        <begin position="324"/>
        <end position="443"/>
    </location>
</feature>
<sequence>MNYSSVPFNIAALINVASAIPTAFNQAFQICTYKIGDEFFAYGEGPQGSPLSHEEGAGLYIICDGRARIVSDAEVMGGTPVQSLKRGDTFGVEPILNDHKLTYRVVAAENVEIAWMSLTTFQRWINQLPDLKTYLLSQAQHREKLIFFKTMTSFQELSSYELDPFVGACQQQQVPCQQRLVELGNDSHFWLRSGHIQSSRHGHNPLLPGDSWGYPQPIPTDWVAREALSIYSLPKKQWARFPFLHPVESTLSNGFKTNTVETPSFKNRISLENVLNSTSTLNSVTPPAHRMGLPENISEQGLVEFPQPRYRGRHPWQGFPFIEQQSTADCGVACLAMVAQYWGKQISLNVLRELAGTSREGTSLKGLVRAAEKVGFETRPVRASLDRLHEKQHPFVAHWQGDHYVVVYRIQSKRILIADPAKGRKWIQQKEFLEGWTGYALLLDPTDRLQALTAEGQQSMGNLIRLLWPYRTLISQIILTSLLIQMVGLVTPLFTQVILDRVVVQRSIVTLNVFAMGLLLFGLWQIGLTAVRQYLLDYFSNRLDLSLISGFVQHTLKLPLKFFDFRHVGDITTRVEEGQKIQLFLTRQLVIVWLDVVMMVVYIALMAYYNWHLTLLVLAFIPCIALLAIGATPLLRRVSRKIFNADAKENSTLVEMMAGIGTIKAVSVEQEARWRWENDLIQLLNARFHGQKLANALQASSGVIHSLGSTALIWYGAYLVIQDQLTIGQFFAFNMLIGSVIGPVLALVGLWDEFQEVTISIERLNDIFSAKPEEATQRSMLELPSIQGHIKFDNVTFRYAEDDERNILQNISFDVPVGETVAIVGRSGSGKSTLISLLQGLYHSSSGRILVDGHEIRHIAPHSLRLQLGVVPQECFLFSGTILDNITLHRPNYTIDDVVEVAKLAEAHSFIQALPLGYNTKVGERGATLSGGQRQRIAIARALLGQPRVLILDEATSSLDTESERRFQHNLAQLSRNRTTFIIAHRLSTVRQVDRILVLDQGILVEQGSHDQLIAERGLYYYLAQQQLML</sequence>
<dbReference type="CDD" id="cd02418">
    <property type="entry name" value="Peptidase_C39B"/>
    <property type="match status" value="1"/>
</dbReference>
<keyword evidence="2" id="KW-0813">Transport</keyword>
<dbReference type="GO" id="GO:0005524">
    <property type="term" value="F:ATP binding"/>
    <property type="evidence" value="ECO:0007669"/>
    <property type="project" value="UniProtKB-KW"/>
</dbReference>
<feature type="transmembrane region" description="Helical" evidence="13">
    <location>
        <begin position="473"/>
        <end position="499"/>
    </location>
</feature>
<evidence type="ECO:0000259" key="18">
    <source>
        <dbReference type="PROSITE" id="PS50990"/>
    </source>
</evidence>
<dbReference type="InterPro" id="IPR014710">
    <property type="entry name" value="RmlC-like_jellyroll"/>
</dbReference>
<evidence type="ECO:0000256" key="13">
    <source>
        <dbReference type="SAM" id="Phobius"/>
    </source>
</evidence>
<dbReference type="PANTHER" id="PTHR43394:SF1">
    <property type="entry name" value="ATP-BINDING CASSETTE SUB-FAMILY B MEMBER 10, MITOCHONDRIAL"/>
    <property type="match status" value="1"/>
</dbReference>
<dbReference type="FunFam" id="3.40.50.300:FF:000299">
    <property type="entry name" value="ABC transporter ATP-binding protein/permease"/>
    <property type="match status" value="1"/>
</dbReference>
<evidence type="ECO:0000256" key="4">
    <source>
        <dbReference type="ARBA" id="ARBA00022670"/>
    </source>
</evidence>
<feature type="domain" description="ABC transporter" evidence="16">
    <location>
        <begin position="790"/>
        <end position="1026"/>
    </location>
</feature>
<dbReference type="GO" id="GO:0016887">
    <property type="term" value="F:ATP hydrolysis activity"/>
    <property type="evidence" value="ECO:0007669"/>
    <property type="project" value="InterPro"/>
</dbReference>
<feature type="transmembrane region" description="Helical" evidence="13">
    <location>
        <begin position="511"/>
        <end position="531"/>
    </location>
</feature>
<proteinExistence type="predicted"/>
<evidence type="ECO:0000256" key="12">
    <source>
        <dbReference type="ARBA" id="ARBA00023136"/>
    </source>
</evidence>
<dbReference type="InterPro" id="IPR005074">
    <property type="entry name" value="Peptidase_C39"/>
</dbReference>
<dbReference type="CDD" id="cd18568">
    <property type="entry name" value="ABC_6TM_HetC_like"/>
    <property type="match status" value="1"/>
</dbReference>
<evidence type="ECO:0000313" key="20">
    <source>
        <dbReference type="Proteomes" id="UP000481033"/>
    </source>
</evidence>
<keyword evidence="11 13" id="KW-1133">Transmembrane helix</keyword>
<evidence type="ECO:0000313" key="19">
    <source>
        <dbReference type="EMBL" id="NEZ57683.1"/>
    </source>
</evidence>
<feature type="domain" description="ABC transmembrane type-1" evidence="17">
    <location>
        <begin position="477"/>
        <end position="756"/>
    </location>
</feature>
<evidence type="ECO:0000256" key="2">
    <source>
        <dbReference type="ARBA" id="ARBA00022448"/>
    </source>
</evidence>
<feature type="transmembrane region" description="Helical" evidence="13">
    <location>
        <begin position="615"/>
        <end position="635"/>
    </location>
</feature>
<dbReference type="Pfam" id="PF00027">
    <property type="entry name" value="cNMP_binding"/>
    <property type="match status" value="1"/>
</dbReference>
<keyword evidence="3" id="KW-1003">Cell membrane</keyword>
<dbReference type="AlphaFoldDB" id="A0A6M0RPI9"/>
<dbReference type="GO" id="GO:0006508">
    <property type="term" value="P:proteolysis"/>
    <property type="evidence" value="ECO:0007669"/>
    <property type="project" value="UniProtKB-KW"/>
</dbReference>
<dbReference type="InterPro" id="IPR018490">
    <property type="entry name" value="cNMP-bd_dom_sf"/>
</dbReference>
<dbReference type="Gene3D" id="2.60.120.10">
    <property type="entry name" value="Jelly Rolls"/>
    <property type="match status" value="1"/>
</dbReference>
<evidence type="ECO:0000259" key="15">
    <source>
        <dbReference type="PROSITE" id="PS50042"/>
    </source>
</evidence>
<feature type="signal peptide" evidence="14">
    <location>
        <begin position="1"/>
        <end position="19"/>
    </location>
</feature>
<organism evidence="19 20">
    <name type="scientific">Adonisia turfae CCMR0081</name>
    <dbReference type="NCBI Taxonomy" id="2292702"/>
    <lineage>
        <taxon>Bacteria</taxon>
        <taxon>Bacillati</taxon>
        <taxon>Cyanobacteriota</taxon>
        <taxon>Adonisia</taxon>
        <taxon>Adonisia turfae</taxon>
    </lineage>
</organism>
<dbReference type="Pfam" id="PF00664">
    <property type="entry name" value="ABC_membrane"/>
    <property type="match status" value="1"/>
</dbReference>
<keyword evidence="5 13" id="KW-0812">Transmembrane</keyword>
<evidence type="ECO:0000256" key="7">
    <source>
        <dbReference type="ARBA" id="ARBA00022801"/>
    </source>
</evidence>
<dbReference type="PROSITE" id="PS00211">
    <property type="entry name" value="ABC_TRANSPORTER_1"/>
    <property type="match status" value="1"/>
</dbReference>